<keyword evidence="2" id="KW-1185">Reference proteome</keyword>
<dbReference type="AlphaFoldDB" id="A0A974RZI6"/>
<organism evidence="1 2">
    <name type="scientific">Peribacillus psychrosaccharolyticus</name>
    <name type="common">Bacillus psychrosaccharolyticus</name>
    <dbReference type="NCBI Taxonomy" id="1407"/>
    <lineage>
        <taxon>Bacteria</taxon>
        <taxon>Bacillati</taxon>
        <taxon>Bacillota</taxon>
        <taxon>Bacilli</taxon>
        <taxon>Bacillales</taxon>
        <taxon>Bacillaceae</taxon>
        <taxon>Peribacillus</taxon>
    </lineage>
</organism>
<gene>
    <name evidence="1" type="ORF">I6J18_17360</name>
</gene>
<protein>
    <submittedName>
        <fullName evidence="1">Histidine phosphatase family protein</fullName>
    </submittedName>
</protein>
<evidence type="ECO:0000313" key="1">
    <source>
        <dbReference type="EMBL" id="QQS99382.1"/>
    </source>
</evidence>
<proteinExistence type="predicted"/>
<accession>A0A974RZI6</accession>
<reference evidence="1 2" key="1">
    <citation type="submission" date="2021-01" db="EMBL/GenBank/DDBJ databases">
        <title>FDA dAtabase for Regulatory Grade micrObial Sequences (FDA-ARGOS): Supporting development and validation of Infectious Disease Dx tests.</title>
        <authorList>
            <person name="Nelson B."/>
            <person name="Plummer A."/>
            <person name="Tallon L."/>
            <person name="Sadzewicz L."/>
            <person name="Zhao X."/>
            <person name="Boylan J."/>
            <person name="Ott S."/>
            <person name="Bowen H."/>
            <person name="Vavikolanu K."/>
            <person name="Mehta A."/>
            <person name="Aluvathingal J."/>
            <person name="Nadendla S."/>
            <person name="Myers T."/>
            <person name="Yan Y."/>
            <person name="Sichtig H."/>
        </authorList>
    </citation>
    <scope>NUCLEOTIDE SEQUENCE [LARGE SCALE GENOMIC DNA]</scope>
    <source>
        <strain evidence="1 2">FDAARGOS_1161</strain>
    </source>
</reference>
<dbReference type="RefSeq" id="WP_040374306.1">
    <property type="nucleotide sequence ID" value="NZ_CP068053.1"/>
</dbReference>
<dbReference type="InterPro" id="IPR013078">
    <property type="entry name" value="His_Pase_superF_clade-1"/>
</dbReference>
<evidence type="ECO:0000313" key="2">
    <source>
        <dbReference type="Proteomes" id="UP000595254"/>
    </source>
</evidence>
<sequence>MKIGLVRHFKVAKPLPRGIYITPDNLNQWFLDYDLADIEYGSTELGEIIWSQCYVSDMPRAIKTAEYIYTRNDIIQTDKLRELPAPKYKGKFGLPFIFWAVRIRLAPIFNRETRAAVADAKKRIGATLDAIHEQGSENVLIVSHAALMVYMRKELLKRGFTGPSFSTPNNGELYIFEK</sequence>
<dbReference type="SUPFAM" id="SSF53254">
    <property type="entry name" value="Phosphoglycerate mutase-like"/>
    <property type="match status" value="1"/>
</dbReference>
<dbReference type="KEGG" id="ppsr:I6J18_17360"/>
<dbReference type="Proteomes" id="UP000595254">
    <property type="component" value="Chromosome"/>
</dbReference>
<dbReference type="EMBL" id="CP068053">
    <property type="protein sequence ID" value="QQS99382.1"/>
    <property type="molecule type" value="Genomic_DNA"/>
</dbReference>
<dbReference type="Gene3D" id="3.40.50.1240">
    <property type="entry name" value="Phosphoglycerate mutase-like"/>
    <property type="match status" value="1"/>
</dbReference>
<dbReference type="Pfam" id="PF00300">
    <property type="entry name" value="His_Phos_1"/>
    <property type="match status" value="1"/>
</dbReference>
<name>A0A974RZI6_PERPY</name>
<dbReference type="InterPro" id="IPR029033">
    <property type="entry name" value="His_PPase_superfam"/>
</dbReference>